<gene>
    <name evidence="2" type="ORF">CTEN210_05384</name>
</gene>
<evidence type="ECO:0000313" key="3">
    <source>
        <dbReference type="Proteomes" id="UP001054902"/>
    </source>
</evidence>
<name>A0AAD3CMX9_9STRA</name>
<feature type="region of interest" description="Disordered" evidence="1">
    <location>
        <begin position="713"/>
        <end position="733"/>
    </location>
</feature>
<organism evidence="2 3">
    <name type="scientific">Chaetoceros tenuissimus</name>
    <dbReference type="NCBI Taxonomy" id="426638"/>
    <lineage>
        <taxon>Eukaryota</taxon>
        <taxon>Sar</taxon>
        <taxon>Stramenopiles</taxon>
        <taxon>Ochrophyta</taxon>
        <taxon>Bacillariophyta</taxon>
        <taxon>Coscinodiscophyceae</taxon>
        <taxon>Chaetocerotophycidae</taxon>
        <taxon>Chaetocerotales</taxon>
        <taxon>Chaetocerotaceae</taxon>
        <taxon>Chaetoceros</taxon>
    </lineage>
</organism>
<feature type="region of interest" description="Disordered" evidence="1">
    <location>
        <begin position="233"/>
        <end position="255"/>
    </location>
</feature>
<dbReference type="AlphaFoldDB" id="A0AAD3CMX9"/>
<feature type="compositionally biased region" description="Basic and acidic residues" evidence="1">
    <location>
        <begin position="233"/>
        <end position="243"/>
    </location>
</feature>
<comment type="caution">
    <text evidence="2">The sequence shown here is derived from an EMBL/GenBank/DDBJ whole genome shotgun (WGS) entry which is preliminary data.</text>
</comment>
<feature type="compositionally biased region" description="Polar residues" evidence="1">
    <location>
        <begin position="713"/>
        <end position="722"/>
    </location>
</feature>
<sequence length="770" mass="86398">MSSDKSSEKRFKEAYAKQLAEALLKKEKQEKEALHNPNSRYTPDEIEASYLALCYDDPMLKEDGICRDISACLLGNFPNCNVPNAKPKLQLGLSDRFINGVLHTTANIKDNVVNTKPDSSANQVDKMNEEGELPKEYHDEHLVSMNSASKGYAELAFSCFVLGPLYACKTLRENKGVLKCKNVQKFLGTYKGISQQSEVGSTFGQDKQVTTDLFLRSMADMNMSHDDIANAEDEKKEALDKHSTAQNNASDDDDSMKEIFAEESDPDDFDYGDDRYSNGAAQNVQSALDIIDSFDVKKLSQHSMLTLDEMKTKIESLLSNLSYHRITMGCKSWNDWNASIYLSELTIELLKCLGNEDLDSLGMKFHQSLTALRMRSIDGTFGHDSLDRYLDLIQILLKSKSQDVGEYASMNNKEGHALSPSRLVGLSSLAALCSCQDILGLTKKKYREKVRGTIRSCMDELVDCIDFVRPKKKSIKQIDQEEYSPSWLRVTMGVTQILEFYVGVKSSSDCGVQGETVLTPTDYQNILQSGLYRDLILLYSLTNDFNRDGKIQNADVSAQSIVREQLLRLILVLSSQSKILGKYGSRVPELTNIIYSDKFREDNVSDSICWYILLVNVLSESGVPMLRMKKAVTLSCDEMKRLSKTQFLSLCAQTKDALKGNNTQMSATYDFVRITNLVNEIPLFAEYWKSIMFTDNEVKVAVKEVMTNIPTNTVAESKSGSNNDDKEKNERGLDPKIIASLRKGCKSLLLMSENQGSSMNQFTRVSSKTD</sequence>
<evidence type="ECO:0000313" key="2">
    <source>
        <dbReference type="EMBL" id="GFH48908.1"/>
    </source>
</evidence>
<dbReference type="Proteomes" id="UP001054902">
    <property type="component" value="Unassembled WGS sequence"/>
</dbReference>
<accession>A0AAD3CMX9</accession>
<dbReference type="EMBL" id="BLLK01000029">
    <property type="protein sequence ID" value="GFH48908.1"/>
    <property type="molecule type" value="Genomic_DNA"/>
</dbReference>
<feature type="compositionally biased region" description="Basic and acidic residues" evidence="1">
    <location>
        <begin position="723"/>
        <end position="733"/>
    </location>
</feature>
<proteinExistence type="predicted"/>
<evidence type="ECO:0000256" key="1">
    <source>
        <dbReference type="SAM" id="MobiDB-lite"/>
    </source>
</evidence>
<reference evidence="2 3" key="1">
    <citation type="journal article" date="2021" name="Sci. Rep.">
        <title>The genome of the diatom Chaetoceros tenuissimus carries an ancient integrated fragment of an extant virus.</title>
        <authorList>
            <person name="Hongo Y."/>
            <person name="Kimura K."/>
            <person name="Takaki Y."/>
            <person name="Yoshida Y."/>
            <person name="Baba S."/>
            <person name="Kobayashi G."/>
            <person name="Nagasaki K."/>
            <person name="Hano T."/>
            <person name="Tomaru Y."/>
        </authorList>
    </citation>
    <scope>NUCLEOTIDE SEQUENCE [LARGE SCALE GENOMIC DNA]</scope>
    <source>
        <strain evidence="2 3">NIES-3715</strain>
    </source>
</reference>
<keyword evidence="3" id="KW-1185">Reference proteome</keyword>
<protein>
    <submittedName>
        <fullName evidence="2">Uncharacterized protein</fullName>
    </submittedName>
</protein>